<keyword evidence="2" id="KW-1185">Reference proteome</keyword>
<dbReference type="Proteomes" id="UP000076595">
    <property type="component" value="Chromosome"/>
</dbReference>
<organism evidence="1 2">
    <name type="scientific">Acetobacter oryzifermentans</name>
    <dbReference type="NCBI Taxonomy" id="1633874"/>
    <lineage>
        <taxon>Bacteria</taxon>
        <taxon>Pseudomonadati</taxon>
        <taxon>Pseudomonadota</taxon>
        <taxon>Alphaproteobacteria</taxon>
        <taxon>Acetobacterales</taxon>
        <taxon>Acetobacteraceae</taxon>
        <taxon>Acetobacter</taxon>
    </lineage>
</organism>
<gene>
    <name evidence="1" type="ORF">WG31_09165</name>
</gene>
<reference evidence="1 2" key="1">
    <citation type="submission" date="2015-03" db="EMBL/GenBank/DDBJ databases">
        <title>Genome study of Acetobacter sp. SLV-7.</title>
        <authorList>
            <person name="Cho G.Y."/>
            <person name="Jeon C.O."/>
        </authorList>
    </citation>
    <scope>NUCLEOTIDE SEQUENCE [LARGE SCALE GENOMIC DNA]</scope>
    <source>
        <strain evidence="1 2">SLV-7</strain>
    </source>
</reference>
<protein>
    <submittedName>
        <fullName evidence="1">Uncharacterized protein</fullName>
    </submittedName>
</protein>
<accession>A0ABM6AK48</accession>
<dbReference type="EMBL" id="CP011120">
    <property type="protein sequence ID" value="ANA14152.1"/>
    <property type="molecule type" value="Genomic_DNA"/>
</dbReference>
<proteinExistence type="predicted"/>
<evidence type="ECO:0000313" key="1">
    <source>
        <dbReference type="EMBL" id="ANA14152.1"/>
    </source>
</evidence>
<name>A0ABM6AK48_9PROT</name>
<sequence length="150" mass="16421">MDLIEIARGLSPADSRALSRGENVFVPQIVNGPDEDILRHTLRFVCATLNSKAFRLAGVQETLGVIAENAPQNAEAKRAMTALRAILDYQEAEQTELVATLRRLKAAKAPLIDPDDFIAAMRVGDNPGNEKMAHWLDKAFRIADKNNGIA</sequence>
<dbReference type="RefSeq" id="WP_063354313.1">
    <property type="nucleotide sequence ID" value="NZ_CP011120.1"/>
</dbReference>
<evidence type="ECO:0000313" key="2">
    <source>
        <dbReference type="Proteomes" id="UP000076595"/>
    </source>
</evidence>